<sequence length="420" mass="48432">METFKKDIVLELKNVIANNMETFKNEIVLELKNVFANNTETFKNDICLELKNVAKRERTGHTIDLDLNDIVEDLKNETKTKVLPKKESTSPVQDKMDKDDTVHVKKESKKKSTSPVQDKMHQDDTVPIKREFKTVSPSPIQDTIENDHNVHMVGLSKSIQKPGNKTDLSRNVDVDMLQLTFPHNDRIIASCVTHSAKSKVTKSLKRSPIVTSQVVVPNLKKMKKIKDTSQESGLVDEENINEFAPFTELEKIICNYIFNNKDLDGSEVLASMKYEYGDSAAFFSLLPNQWMSSQIINLTICMMTLEEKKYGELYAWHLPTHFSQKMIEEDGNPTLEWFKRTYRDDDKYMSRLMCCEQIKGLDKLLSYLEKDSYTNSITKFPLKSPPLDPIQDNGQLESPGRSYLEDEMYKRVPLSHVYRL</sequence>
<evidence type="ECO:0000313" key="3">
    <source>
        <dbReference type="Proteomes" id="UP000594261"/>
    </source>
</evidence>
<reference evidence="2" key="2">
    <citation type="submission" date="2021-01" db="UniProtKB">
        <authorList>
            <consortium name="EnsemblPlants"/>
        </authorList>
    </citation>
    <scope>IDENTIFICATION</scope>
</reference>
<dbReference type="Gramene" id="QL12p009954:mrna">
    <property type="protein sequence ID" value="QL12p009954:mrna"/>
    <property type="gene ID" value="QL12p009954"/>
</dbReference>
<reference evidence="2 3" key="1">
    <citation type="journal article" date="2016" name="G3 (Bethesda)">
        <title>First Draft Assembly and Annotation of the Genome of a California Endemic Oak Quercus lobata Nee (Fagaceae).</title>
        <authorList>
            <person name="Sork V.L."/>
            <person name="Fitz-Gibbon S.T."/>
            <person name="Puiu D."/>
            <person name="Crepeau M."/>
            <person name="Gugger P.F."/>
            <person name="Sherman R."/>
            <person name="Stevens K."/>
            <person name="Langley C.H."/>
            <person name="Pellegrini M."/>
            <person name="Salzberg S.L."/>
        </authorList>
    </citation>
    <scope>NUCLEOTIDE SEQUENCE [LARGE SCALE GENOMIC DNA]</scope>
    <source>
        <strain evidence="2 3">cv. SW786</strain>
    </source>
</reference>
<feature type="compositionally biased region" description="Basic and acidic residues" evidence="1">
    <location>
        <begin position="79"/>
        <end position="105"/>
    </location>
</feature>
<accession>A0A7N2REA4</accession>
<keyword evidence="3" id="KW-1185">Reference proteome</keyword>
<protein>
    <submittedName>
        <fullName evidence="2">Uncharacterized protein</fullName>
    </submittedName>
</protein>
<dbReference type="InParanoid" id="A0A7N2REA4"/>
<dbReference type="AlphaFoldDB" id="A0A7N2REA4"/>
<proteinExistence type="predicted"/>
<evidence type="ECO:0000313" key="2">
    <source>
        <dbReference type="EnsemblPlants" id="QL12p009954:mrna"/>
    </source>
</evidence>
<feature type="region of interest" description="Disordered" evidence="1">
    <location>
        <begin position="79"/>
        <end position="122"/>
    </location>
</feature>
<name>A0A7N2REA4_QUELO</name>
<dbReference type="Proteomes" id="UP000594261">
    <property type="component" value="Chromosome 12"/>
</dbReference>
<dbReference type="EnsemblPlants" id="QL12p009954:mrna">
    <property type="protein sequence ID" value="QL12p009954:mrna"/>
    <property type="gene ID" value="QL12p009954"/>
</dbReference>
<evidence type="ECO:0000256" key="1">
    <source>
        <dbReference type="SAM" id="MobiDB-lite"/>
    </source>
</evidence>
<dbReference type="EMBL" id="LRBV02000012">
    <property type="status" value="NOT_ANNOTATED_CDS"/>
    <property type="molecule type" value="Genomic_DNA"/>
</dbReference>
<organism evidence="2 3">
    <name type="scientific">Quercus lobata</name>
    <name type="common">Valley oak</name>
    <dbReference type="NCBI Taxonomy" id="97700"/>
    <lineage>
        <taxon>Eukaryota</taxon>
        <taxon>Viridiplantae</taxon>
        <taxon>Streptophyta</taxon>
        <taxon>Embryophyta</taxon>
        <taxon>Tracheophyta</taxon>
        <taxon>Spermatophyta</taxon>
        <taxon>Magnoliopsida</taxon>
        <taxon>eudicotyledons</taxon>
        <taxon>Gunneridae</taxon>
        <taxon>Pentapetalae</taxon>
        <taxon>rosids</taxon>
        <taxon>fabids</taxon>
        <taxon>Fagales</taxon>
        <taxon>Fagaceae</taxon>
        <taxon>Quercus</taxon>
    </lineage>
</organism>